<dbReference type="PROSITE" id="PS00041">
    <property type="entry name" value="HTH_ARAC_FAMILY_1"/>
    <property type="match status" value="1"/>
</dbReference>
<dbReference type="InterPro" id="IPR009057">
    <property type="entry name" value="Homeodomain-like_sf"/>
</dbReference>
<evidence type="ECO:0000256" key="2">
    <source>
        <dbReference type="ARBA" id="ARBA00023125"/>
    </source>
</evidence>
<evidence type="ECO:0000256" key="1">
    <source>
        <dbReference type="ARBA" id="ARBA00023015"/>
    </source>
</evidence>
<dbReference type="RefSeq" id="WP_211937338.1">
    <property type="nucleotide sequence ID" value="NZ_CP073078.1"/>
</dbReference>
<keyword evidence="6" id="KW-1185">Reference proteome</keyword>
<protein>
    <submittedName>
        <fullName evidence="5">Helix-turn-helix transcriptional regulator</fullName>
    </submittedName>
</protein>
<proteinExistence type="predicted"/>
<dbReference type="GO" id="GO:0003700">
    <property type="term" value="F:DNA-binding transcription factor activity"/>
    <property type="evidence" value="ECO:0007669"/>
    <property type="project" value="InterPro"/>
</dbReference>
<keyword evidence="2" id="KW-0238">DNA-binding</keyword>
<dbReference type="Proteomes" id="UP000676409">
    <property type="component" value="Chromosome"/>
</dbReference>
<dbReference type="PANTHER" id="PTHR46796:SF14">
    <property type="entry name" value="TRANSCRIPTIONAL REGULATORY PROTEIN"/>
    <property type="match status" value="1"/>
</dbReference>
<accession>A0A975IVG0</accession>
<evidence type="ECO:0000313" key="6">
    <source>
        <dbReference type="Proteomes" id="UP000676409"/>
    </source>
</evidence>
<gene>
    <name evidence="5" type="ORF">KCG34_19880</name>
</gene>
<dbReference type="SUPFAM" id="SSF46689">
    <property type="entry name" value="Homeodomain-like"/>
    <property type="match status" value="2"/>
</dbReference>
<dbReference type="EMBL" id="CP073078">
    <property type="protein sequence ID" value="QUD87286.1"/>
    <property type="molecule type" value="Genomic_DNA"/>
</dbReference>
<keyword evidence="1" id="KW-0805">Transcription regulation</keyword>
<keyword evidence="3" id="KW-0804">Transcription</keyword>
<dbReference type="PROSITE" id="PS01124">
    <property type="entry name" value="HTH_ARAC_FAMILY_2"/>
    <property type="match status" value="1"/>
</dbReference>
<feature type="domain" description="HTH araC/xylS-type" evidence="4">
    <location>
        <begin position="179"/>
        <end position="277"/>
    </location>
</feature>
<dbReference type="GO" id="GO:0043565">
    <property type="term" value="F:sequence-specific DNA binding"/>
    <property type="evidence" value="ECO:0007669"/>
    <property type="project" value="InterPro"/>
</dbReference>
<reference evidence="5" key="1">
    <citation type="submission" date="2021-04" db="EMBL/GenBank/DDBJ databases">
        <title>The complete genome sequence of Caulobacter sp. S6.</title>
        <authorList>
            <person name="Tang Y."/>
            <person name="Ouyang W."/>
            <person name="Liu Q."/>
            <person name="Huang B."/>
            <person name="Guo Z."/>
            <person name="Lei P."/>
        </authorList>
    </citation>
    <scope>NUCLEOTIDE SEQUENCE</scope>
    <source>
        <strain evidence="5">S6</strain>
    </source>
</reference>
<dbReference type="KEGG" id="caul:KCG34_19880"/>
<evidence type="ECO:0000313" key="5">
    <source>
        <dbReference type="EMBL" id="QUD87286.1"/>
    </source>
</evidence>
<name>A0A975IVG0_9CAUL</name>
<dbReference type="InterPro" id="IPR018062">
    <property type="entry name" value="HTH_AraC-typ_CS"/>
</dbReference>
<dbReference type="InterPro" id="IPR018060">
    <property type="entry name" value="HTH_AraC"/>
</dbReference>
<evidence type="ECO:0000259" key="4">
    <source>
        <dbReference type="PROSITE" id="PS01124"/>
    </source>
</evidence>
<dbReference type="Pfam" id="PF12833">
    <property type="entry name" value="HTH_18"/>
    <property type="match status" value="1"/>
</dbReference>
<sequence length="279" mass="29794">MDETLASAQPITSRLLAEGAGWRAEEVICRCGPDDPGFEEAHDWTAVAAVMSGVFTYRTWQGRAVLARGALMLGEAGKCFECGHEHGMGDRCVSFHFSPAFAEDVAGGLAGVRRAGFARPSLAPVDSLAPLMVEARALAAAPDPLRAEQAAIAMASAALAGDQDGRLQRPSAREEAQAVQAARIIQQRFAEPLTIAGLAAEVGLSRRRFATAFRATLGATPYHYILGRRLEAAAERLAAGEDGVLQVALDCGFGDLSEFTRRFSARFGRPPARWRRARA</sequence>
<dbReference type="AlphaFoldDB" id="A0A975IVG0"/>
<dbReference type="SMART" id="SM00342">
    <property type="entry name" value="HTH_ARAC"/>
    <property type="match status" value="1"/>
</dbReference>
<organism evidence="5 6">
    <name type="scientific">Phenylobacterium montanum</name>
    <dbReference type="NCBI Taxonomy" id="2823693"/>
    <lineage>
        <taxon>Bacteria</taxon>
        <taxon>Pseudomonadati</taxon>
        <taxon>Pseudomonadota</taxon>
        <taxon>Alphaproteobacteria</taxon>
        <taxon>Caulobacterales</taxon>
        <taxon>Caulobacteraceae</taxon>
        <taxon>Phenylobacterium</taxon>
    </lineage>
</organism>
<dbReference type="Gene3D" id="1.10.10.60">
    <property type="entry name" value="Homeodomain-like"/>
    <property type="match status" value="1"/>
</dbReference>
<dbReference type="InterPro" id="IPR050204">
    <property type="entry name" value="AraC_XylS_family_regulators"/>
</dbReference>
<evidence type="ECO:0000256" key="3">
    <source>
        <dbReference type="ARBA" id="ARBA00023163"/>
    </source>
</evidence>
<dbReference type="PANTHER" id="PTHR46796">
    <property type="entry name" value="HTH-TYPE TRANSCRIPTIONAL ACTIVATOR RHAS-RELATED"/>
    <property type="match status" value="1"/>
</dbReference>